<dbReference type="InterPro" id="IPR036217">
    <property type="entry name" value="MethylDNA_cys_MeTrfase_DNAb"/>
</dbReference>
<sequence length="227" mass="23673">MFDTDSGRVLALALRAPHSAGSTPAAQLEALPGTGVNGDRHADPLSPRQVLLASAAVYAGLDLPAHALGENLLLDLDTSQLLSGAVLQIGDAVRLRLMFQCEACGYLDAHRAGVAARIGRRRGVLARVLAGGVVHPGDRIRDLGRPLAAWSDDWRERVAQVLCAVPEGMVLTYARLARLAGVQSTYCRAFPRLLKSLGQAGKAVSGQAAAGLHTWDGGGLFGDEGAA</sequence>
<dbReference type="SUPFAM" id="SSF50800">
    <property type="entry name" value="PK beta-barrel domain-like"/>
    <property type="match status" value="1"/>
</dbReference>
<protein>
    <submittedName>
        <fullName evidence="2">MOSC domain-containing protein</fullName>
    </submittedName>
</protein>
<dbReference type="EMBL" id="JBHSMZ010000026">
    <property type="protein sequence ID" value="MFC5552072.1"/>
    <property type="molecule type" value="Genomic_DNA"/>
</dbReference>
<comment type="caution">
    <text evidence="2">The sequence shown here is derived from an EMBL/GenBank/DDBJ whole genome shotgun (WGS) entry which is preliminary data.</text>
</comment>
<accession>A0ABW0S5N3</accession>
<name>A0ABW0S5N3_9BURK</name>
<organism evidence="2 3">
    <name type="scientific">Massilia aerilata</name>
    <dbReference type="NCBI Taxonomy" id="453817"/>
    <lineage>
        <taxon>Bacteria</taxon>
        <taxon>Pseudomonadati</taxon>
        <taxon>Pseudomonadota</taxon>
        <taxon>Betaproteobacteria</taxon>
        <taxon>Burkholderiales</taxon>
        <taxon>Oxalobacteraceae</taxon>
        <taxon>Telluria group</taxon>
        <taxon>Massilia</taxon>
    </lineage>
</organism>
<dbReference type="PROSITE" id="PS51340">
    <property type="entry name" value="MOSC"/>
    <property type="match status" value="1"/>
</dbReference>
<dbReference type="Proteomes" id="UP001596086">
    <property type="component" value="Unassembled WGS sequence"/>
</dbReference>
<reference evidence="3" key="1">
    <citation type="journal article" date="2019" name="Int. J. Syst. Evol. Microbiol.">
        <title>The Global Catalogue of Microorganisms (GCM) 10K type strain sequencing project: providing services to taxonomists for standard genome sequencing and annotation.</title>
        <authorList>
            <consortium name="The Broad Institute Genomics Platform"/>
            <consortium name="The Broad Institute Genome Sequencing Center for Infectious Disease"/>
            <person name="Wu L."/>
            <person name="Ma J."/>
        </authorList>
    </citation>
    <scope>NUCLEOTIDE SEQUENCE [LARGE SCALE GENOMIC DNA]</scope>
    <source>
        <strain evidence="3">CGMCC 4.5798</strain>
    </source>
</reference>
<keyword evidence="3" id="KW-1185">Reference proteome</keyword>
<dbReference type="InterPro" id="IPR011037">
    <property type="entry name" value="Pyrv_Knase-like_insert_dom_sf"/>
</dbReference>
<dbReference type="Gene3D" id="2.40.33.20">
    <property type="entry name" value="PK beta-barrel domain-like"/>
    <property type="match status" value="1"/>
</dbReference>
<dbReference type="Pfam" id="PF03473">
    <property type="entry name" value="MOSC"/>
    <property type="match status" value="1"/>
</dbReference>
<evidence type="ECO:0000313" key="3">
    <source>
        <dbReference type="Proteomes" id="UP001596086"/>
    </source>
</evidence>
<dbReference type="RefSeq" id="WP_379777188.1">
    <property type="nucleotide sequence ID" value="NZ_JBHSMZ010000026.1"/>
</dbReference>
<evidence type="ECO:0000313" key="2">
    <source>
        <dbReference type="EMBL" id="MFC5552072.1"/>
    </source>
</evidence>
<feature type="domain" description="MOSC" evidence="1">
    <location>
        <begin position="23"/>
        <end position="143"/>
    </location>
</feature>
<proteinExistence type="predicted"/>
<dbReference type="InterPro" id="IPR005302">
    <property type="entry name" value="MoCF_Sase_C"/>
</dbReference>
<dbReference type="SUPFAM" id="SSF46767">
    <property type="entry name" value="Methylated DNA-protein cysteine methyltransferase, C-terminal domain"/>
    <property type="match status" value="1"/>
</dbReference>
<evidence type="ECO:0000259" key="1">
    <source>
        <dbReference type="PROSITE" id="PS51340"/>
    </source>
</evidence>
<gene>
    <name evidence="2" type="ORF">ACFPO9_26450</name>
</gene>